<evidence type="ECO:0000256" key="1">
    <source>
        <dbReference type="ARBA" id="ARBA00004953"/>
    </source>
</evidence>
<dbReference type="AlphaFoldDB" id="H8L510"/>
<dbReference type="Pfam" id="PF11760">
    <property type="entry name" value="CbiG_N"/>
    <property type="match status" value="1"/>
</dbReference>
<proteinExistence type="predicted"/>
<evidence type="ECO:0000256" key="3">
    <source>
        <dbReference type="ARBA" id="ARBA00022603"/>
    </source>
</evidence>
<feature type="domain" description="Cobalamin synthesis G N-terminal" evidence="7">
    <location>
        <begin position="54"/>
        <end position="133"/>
    </location>
</feature>
<dbReference type="KEGG" id="fau:Fraau_1282"/>
<accession>H8L510</accession>
<keyword evidence="9" id="KW-1185">Reference proteome</keyword>
<dbReference type="InterPro" id="IPR014776">
    <property type="entry name" value="4pyrrole_Mease_sub2"/>
</dbReference>
<dbReference type="CDD" id="cd11646">
    <property type="entry name" value="Precorrin_3B_C17_MT"/>
    <property type="match status" value="1"/>
</dbReference>
<keyword evidence="5" id="KW-0949">S-adenosyl-L-methionine</keyword>
<comment type="pathway">
    <text evidence="1">Cofactor biosynthesis; adenosylcobalamin biosynthesis.</text>
</comment>
<dbReference type="PANTHER" id="PTHR47036">
    <property type="entry name" value="COBALT-FACTOR III C(17)-METHYLTRANSFERASE-RELATED"/>
    <property type="match status" value="1"/>
</dbReference>
<dbReference type="Proteomes" id="UP000005234">
    <property type="component" value="Chromosome"/>
</dbReference>
<keyword evidence="2" id="KW-0169">Cobalamin biosynthesis</keyword>
<dbReference type="GO" id="GO:0008168">
    <property type="term" value="F:methyltransferase activity"/>
    <property type="evidence" value="ECO:0007669"/>
    <property type="project" value="UniProtKB-KW"/>
</dbReference>
<sequence>MRPLAIIVLGPAAMPLAERLRAMAPGSRIHGLRSRLGMPAAGCDDLYDDFGTRLRELHAGDAPVLALCAAGIIIRALAPRLTDDDKLQGAAVLAVAQDGSSVVPLLGGLRGANDLARDIALSLDGHAAITTSGELRFGTCLLQPPPGYVLADIEHGKRLVSGLLAGDTLRIEGDAPWLDHVDLPRAASATHSLQVSASIQTPDASTLRIYPRNLVLACRHDGDTDAAGLADRMRRQLAAAGLAVEALAVVLIGATSRHQQIVAEAARELGASLRRVDSPPLDAETLLRETLPELSPCGEPGPTLALAQADRPVDPARIGRPRGKLSVIGLGPGHAAYMVPAARAALEQATDILGYATYVEMAGPLRPGQRRHPSDNREELQRAAHGFTLAAEGRHVAMVSSGDPGVFAMAAATLEALEAGTDPAWHEVELEILPGVSAALACAAIAGAPLGHDFCLISLSDNLKPWSLIERRLALAAEADLAMGWYNPISRHRPWQLDRALDIVRRHRDGSTPVVLGWNIARPGARLNTVALQDLRSEMVDMRTVVVIGSSTTRRFGHENGREWVYTPRSHPFQKPG</sequence>
<evidence type="ECO:0000313" key="9">
    <source>
        <dbReference type="Proteomes" id="UP000005234"/>
    </source>
</evidence>
<dbReference type="EMBL" id="CP003350">
    <property type="protein sequence ID" value="AFC85724.1"/>
    <property type="molecule type" value="Genomic_DNA"/>
</dbReference>
<protein>
    <submittedName>
        <fullName evidence="8">Precorrin-3B C17-methyltransferase</fullName>
    </submittedName>
</protein>
<dbReference type="InterPro" id="IPR006363">
    <property type="entry name" value="Cbl_synth_CobJ/CibH_dom"/>
</dbReference>
<dbReference type="RefSeq" id="WP_014402730.1">
    <property type="nucleotide sequence ID" value="NC_017033.1"/>
</dbReference>
<dbReference type="Gene3D" id="3.40.50.11220">
    <property type="match status" value="1"/>
</dbReference>
<dbReference type="Pfam" id="PF00590">
    <property type="entry name" value="TP_methylase"/>
    <property type="match status" value="1"/>
</dbReference>
<dbReference type="Gene3D" id="3.30.950.10">
    <property type="entry name" value="Methyltransferase, Cobalt-precorrin-4 Transmethylase, Domain 2"/>
    <property type="match status" value="1"/>
</dbReference>
<dbReference type="UniPathway" id="UPA00148"/>
<dbReference type="InterPro" id="IPR051810">
    <property type="entry name" value="Precorrin_MeTrfase"/>
</dbReference>
<gene>
    <name evidence="8" type="ordered locus">Fraau_1282</name>
</gene>
<dbReference type="GO" id="GO:0032259">
    <property type="term" value="P:methylation"/>
    <property type="evidence" value="ECO:0007669"/>
    <property type="project" value="UniProtKB-KW"/>
</dbReference>
<dbReference type="OrthoDB" id="9772960at2"/>
<dbReference type="InterPro" id="IPR021744">
    <property type="entry name" value="CbiG_N"/>
</dbReference>
<dbReference type="Gene3D" id="3.40.1010.10">
    <property type="entry name" value="Cobalt-precorrin-4 Transmethylase, Domain 1"/>
    <property type="match status" value="1"/>
</dbReference>
<evidence type="ECO:0000259" key="6">
    <source>
        <dbReference type="Pfam" id="PF00590"/>
    </source>
</evidence>
<dbReference type="NCBIfam" id="TIGR01466">
    <property type="entry name" value="cobJ_cbiH"/>
    <property type="match status" value="1"/>
</dbReference>
<dbReference type="SUPFAM" id="SSF159672">
    <property type="entry name" value="CbiG N-terminal domain-like"/>
    <property type="match status" value="1"/>
</dbReference>
<evidence type="ECO:0000256" key="5">
    <source>
        <dbReference type="ARBA" id="ARBA00022691"/>
    </source>
</evidence>
<dbReference type="eggNOG" id="COG1010">
    <property type="taxonomic scope" value="Bacteria"/>
</dbReference>
<dbReference type="eggNOG" id="COG2073">
    <property type="taxonomic scope" value="Bacteria"/>
</dbReference>
<name>H8L510_FRAAD</name>
<dbReference type="InterPro" id="IPR000878">
    <property type="entry name" value="4pyrrol_Mease"/>
</dbReference>
<evidence type="ECO:0000256" key="2">
    <source>
        <dbReference type="ARBA" id="ARBA00022573"/>
    </source>
</evidence>
<dbReference type="PANTHER" id="PTHR47036:SF1">
    <property type="entry name" value="COBALT-FACTOR III C(17)-METHYLTRANSFERASE-RELATED"/>
    <property type="match status" value="1"/>
</dbReference>
<dbReference type="SUPFAM" id="SSF53790">
    <property type="entry name" value="Tetrapyrrole methylase"/>
    <property type="match status" value="1"/>
</dbReference>
<dbReference type="InterPro" id="IPR014777">
    <property type="entry name" value="4pyrrole_Mease_sub1"/>
</dbReference>
<feature type="domain" description="Tetrapyrrole methylase" evidence="6">
    <location>
        <begin position="324"/>
        <end position="534"/>
    </location>
</feature>
<evidence type="ECO:0000259" key="7">
    <source>
        <dbReference type="Pfam" id="PF11760"/>
    </source>
</evidence>
<organism evidence="8 9">
    <name type="scientific">Frateuria aurantia (strain ATCC 33424 / DSM 6220 / KCTC 2777 / LMG 1558 / NBRC 3245 / NCIMB 13370)</name>
    <name type="common">Acetobacter aurantius</name>
    <dbReference type="NCBI Taxonomy" id="767434"/>
    <lineage>
        <taxon>Bacteria</taxon>
        <taxon>Pseudomonadati</taxon>
        <taxon>Pseudomonadota</taxon>
        <taxon>Gammaproteobacteria</taxon>
        <taxon>Lysobacterales</taxon>
        <taxon>Rhodanobacteraceae</taxon>
        <taxon>Frateuria</taxon>
    </lineage>
</organism>
<keyword evidence="4 8" id="KW-0808">Transferase</keyword>
<dbReference type="STRING" id="767434.Fraau_1282"/>
<dbReference type="InterPro" id="IPR038029">
    <property type="entry name" value="GbiG_N_sf"/>
</dbReference>
<reference evidence="8" key="1">
    <citation type="submission" date="2012-02" db="EMBL/GenBank/DDBJ databases">
        <title>The complete genome of Frateuria aurantia DSM 6220.</title>
        <authorList>
            <consortium name="US DOE Joint Genome Institute (JGI-PGF)"/>
            <person name="Lucas S."/>
            <person name="Copeland A."/>
            <person name="Lapidus A."/>
            <person name="Glavina del Rio T."/>
            <person name="Dalin E."/>
            <person name="Tice H."/>
            <person name="Bruce D."/>
            <person name="Goodwin L."/>
            <person name="Pitluck S."/>
            <person name="Peters L."/>
            <person name="Ovchinnikova G."/>
            <person name="Teshima H."/>
            <person name="Kyrpides N."/>
            <person name="Mavromatis K."/>
            <person name="Ivanova N."/>
            <person name="Brettin T."/>
            <person name="Detter J.C."/>
            <person name="Han C."/>
            <person name="Larimer F."/>
            <person name="Land M."/>
            <person name="Hauser L."/>
            <person name="Markowitz V."/>
            <person name="Cheng J.-F."/>
            <person name="Hugenholtz P."/>
            <person name="Woyke T."/>
            <person name="Wu D."/>
            <person name="Brambilla E."/>
            <person name="Klenk H.-P."/>
            <person name="Eisen J.A."/>
        </authorList>
    </citation>
    <scope>NUCLEOTIDE SEQUENCE</scope>
    <source>
        <strain evidence="8">DSM 6220</strain>
    </source>
</reference>
<evidence type="ECO:0000313" key="8">
    <source>
        <dbReference type="EMBL" id="AFC85724.1"/>
    </source>
</evidence>
<dbReference type="HOGENOM" id="CLU_009721_3_0_6"/>
<dbReference type="InterPro" id="IPR035996">
    <property type="entry name" value="4pyrrol_Methylase_sf"/>
</dbReference>
<evidence type="ECO:0000256" key="4">
    <source>
        <dbReference type="ARBA" id="ARBA00022679"/>
    </source>
</evidence>
<keyword evidence="3 8" id="KW-0489">Methyltransferase</keyword>
<dbReference type="GO" id="GO:0009236">
    <property type="term" value="P:cobalamin biosynthetic process"/>
    <property type="evidence" value="ECO:0007669"/>
    <property type="project" value="UniProtKB-UniPathway"/>
</dbReference>